<keyword evidence="1" id="KW-1133">Transmembrane helix</keyword>
<feature type="transmembrane region" description="Helical" evidence="1">
    <location>
        <begin position="42"/>
        <end position="65"/>
    </location>
</feature>
<protein>
    <submittedName>
        <fullName evidence="2">Uncharacterized protein</fullName>
    </submittedName>
</protein>
<accession>A0ABT7V3X8</accession>
<gene>
    <name evidence="2" type="ORF">QUW25_06415</name>
</gene>
<evidence type="ECO:0000256" key="1">
    <source>
        <dbReference type="SAM" id="Phobius"/>
    </source>
</evidence>
<evidence type="ECO:0000313" key="3">
    <source>
        <dbReference type="Proteomes" id="UP001529256"/>
    </source>
</evidence>
<organism evidence="2 3">
    <name type="scientific">Thermophilibacter provencensis</name>
    <dbReference type="NCBI Taxonomy" id="1852386"/>
    <lineage>
        <taxon>Bacteria</taxon>
        <taxon>Bacillati</taxon>
        <taxon>Actinomycetota</taxon>
        <taxon>Coriobacteriia</taxon>
        <taxon>Coriobacteriales</taxon>
        <taxon>Atopobiaceae</taxon>
        <taxon>Thermophilibacter</taxon>
    </lineage>
</organism>
<dbReference type="Proteomes" id="UP001529256">
    <property type="component" value="Unassembled WGS sequence"/>
</dbReference>
<proteinExistence type="predicted"/>
<dbReference type="EMBL" id="JAUDEA010000008">
    <property type="protein sequence ID" value="MDM8271300.1"/>
    <property type="molecule type" value="Genomic_DNA"/>
</dbReference>
<name>A0ABT7V3X8_9ACTN</name>
<dbReference type="RefSeq" id="WP_289511384.1">
    <property type="nucleotide sequence ID" value="NZ_JAUDEA010000008.1"/>
</dbReference>
<sequence length="244" mass="27394">MSRGQERASQRLAQIIEPTDDEKAAAKAAQTFGRSYAHDSTALGVAAFAGAFFIVFAIVVVTLVDGVLRGEFGEQDITWLVVIGAAVFVVFAALAVVSVFVARHHYLNPVKSDVFAAGGRLFHTWFIRDKEEHRDDREIVRINVVDIAECTGFHNRKDRTVWILPSPDACIYDVWRRSKRWEDERELCLALLEKGIPGGADTDPFFGVDEQYRGFLERIGVRIEETTEPVHFLAGTWSLVDDPR</sequence>
<reference evidence="2" key="2">
    <citation type="submission" date="2023-06" db="EMBL/GenBank/DDBJ databases">
        <authorList>
            <person name="Zeman M."/>
            <person name="Kubasova T."/>
            <person name="Jahodarova E."/>
            <person name="Nykrynova M."/>
            <person name="Rychlik I."/>
        </authorList>
    </citation>
    <scope>NUCLEOTIDE SEQUENCE</scope>
    <source>
        <strain evidence="2">153_Feed</strain>
    </source>
</reference>
<keyword evidence="1" id="KW-0812">Transmembrane</keyword>
<comment type="caution">
    <text evidence="2">The sequence shown here is derived from an EMBL/GenBank/DDBJ whole genome shotgun (WGS) entry which is preliminary data.</text>
</comment>
<evidence type="ECO:0000313" key="2">
    <source>
        <dbReference type="EMBL" id="MDM8271300.1"/>
    </source>
</evidence>
<reference evidence="2" key="1">
    <citation type="submission" date="2023-06" db="EMBL/GenBank/DDBJ databases">
        <title>Identification and characterization of horizontal gene transfer across gut microbiota members of farm animals based on homology search.</title>
        <authorList>
            <person name="Schwarzerova J."/>
            <person name="Nykrynova M."/>
            <person name="Jureckova K."/>
            <person name="Cejkova D."/>
            <person name="Rychlik I."/>
        </authorList>
    </citation>
    <scope>NUCLEOTIDE SEQUENCE</scope>
    <source>
        <strain evidence="2">153_Feed</strain>
    </source>
</reference>
<keyword evidence="1" id="KW-0472">Membrane</keyword>
<feature type="transmembrane region" description="Helical" evidence="1">
    <location>
        <begin position="77"/>
        <end position="102"/>
    </location>
</feature>
<keyword evidence="3" id="KW-1185">Reference proteome</keyword>